<dbReference type="AlphaFoldDB" id="A0A3B1DKP3"/>
<organism evidence="1">
    <name type="scientific">hydrothermal vent metagenome</name>
    <dbReference type="NCBI Taxonomy" id="652676"/>
    <lineage>
        <taxon>unclassified sequences</taxon>
        <taxon>metagenomes</taxon>
        <taxon>ecological metagenomes</taxon>
    </lineage>
</organism>
<dbReference type="EMBL" id="UOGL01000334">
    <property type="protein sequence ID" value="VAX39481.1"/>
    <property type="molecule type" value="Genomic_DNA"/>
</dbReference>
<feature type="non-terminal residue" evidence="1">
    <location>
        <position position="43"/>
    </location>
</feature>
<sequence length="43" mass="4770">MRNLHSQIITLLLLISLWVPFAQGKKPTATANVLVNNKTAPQK</sequence>
<protein>
    <submittedName>
        <fullName evidence="1">Uncharacterized protein</fullName>
    </submittedName>
</protein>
<reference evidence="1" key="1">
    <citation type="submission" date="2018-06" db="EMBL/GenBank/DDBJ databases">
        <authorList>
            <person name="Zhirakovskaya E."/>
        </authorList>
    </citation>
    <scope>NUCLEOTIDE SEQUENCE</scope>
</reference>
<gene>
    <name evidence="1" type="ORF">MNBD_PLANCTO02-2413</name>
</gene>
<evidence type="ECO:0000313" key="1">
    <source>
        <dbReference type="EMBL" id="VAX39481.1"/>
    </source>
</evidence>
<proteinExistence type="predicted"/>
<name>A0A3B1DKP3_9ZZZZ</name>
<accession>A0A3B1DKP3</accession>